<name>A0A0E3S8J9_9EURY</name>
<dbReference type="KEGG" id="mls:MSLAZ_2576"/>
<dbReference type="PATRIC" id="fig|1434111.4.peg.3414"/>
<dbReference type="Proteomes" id="UP000033072">
    <property type="component" value="Chromosome"/>
</dbReference>
<organism evidence="1 2">
    <name type="scientific">Methanosarcina lacustris Z-7289</name>
    <dbReference type="NCBI Taxonomy" id="1434111"/>
    <lineage>
        <taxon>Archaea</taxon>
        <taxon>Methanobacteriati</taxon>
        <taxon>Methanobacteriota</taxon>
        <taxon>Stenosarchaea group</taxon>
        <taxon>Methanomicrobia</taxon>
        <taxon>Methanosarcinales</taxon>
        <taxon>Methanosarcinaceae</taxon>
        <taxon>Methanosarcina</taxon>
    </lineage>
</organism>
<dbReference type="AlphaFoldDB" id="A0A0E3S8J9"/>
<evidence type="ECO:0000313" key="1">
    <source>
        <dbReference type="EMBL" id="AKB75837.1"/>
    </source>
</evidence>
<proteinExistence type="predicted"/>
<evidence type="ECO:0000313" key="2">
    <source>
        <dbReference type="Proteomes" id="UP000033072"/>
    </source>
</evidence>
<dbReference type="EMBL" id="CP009515">
    <property type="protein sequence ID" value="AKB75837.1"/>
    <property type="molecule type" value="Genomic_DNA"/>
</dbReference>
<protein>
    <submittedName>
        <fullName evidence="1">Uncharacterized protein</fullName>
    </submittedName>
</protein>
<dbReference type="HOGENOM" id="CLU_2613661_0_0_2"/>
<accession>A0A0E3S8J9</accession>
<gene>
    <name evidence="1" type="ORF">MSLAZ_2576</name>
</gene>
<sequence>MSFCSSVLQATDGDETDIPQMYTDVEFICLFAHYPSLEGKLVFKHCHIGKIGDIFVDFCGRWDEIHYFGTKQTYPQKK</sequence>
<reference evidence="1 2" key="1">
    <citation type="submission" date="2014-07" db="EMBL/GenBank/DDBJ databases">
        <title>Methanogenic archaea and the global carbon cycle.</title>
        <authorList>
            <person name="Henriksen J.R."/>
            <person name="Luke J."/>
            <person name="Reinhart S."/>
            <person name="Benedict M.N."/>
            <person name="Youngblut N.D."/>
            <person name="Metcalf M.E."/>
            <person name="Whitaker R.J."/>
            <person name="Metcalf W.W."/>
        </authorList>
    </citation>
    <scope>NUCLEOTIDE SEQUENCE [LARGE SCALE GENOMIC DNA]</scope>
    <source>
        <strain evidence="1 2">Z-7289</strain>
    </source>
</reference>
<keyword evidence="2" id="KW-1185">Reference proteome</keyword>